<name>A0A8D6ZZY1_MUSAM</name>
<dbReference type="EMBL" id="HG996470">
    <property type="protein sequence ID" value="CAG1838431.1"/>
    <property type="molecule type" value="Genomic_DNA"/>
</dbReference>
<feature type="region of interest" description="Disordered" evidence="1">
    <location>
        <begin position="171"/>
        <end position="197"/>
    </location>
</feature>
<protein>
    <submittedName>
        <fullName evidence="2">(wild Malaysian banana) hypothetical protein</fullName>
    </submittedName>
</protein>
<evidence type="ECO:0000313" key="2">
    <source>
        <dbReference type="EMBL" id="CAG1838431.1"/>
    </source>
</evidence>
<feature type="region of interest" description="Disordered" evidence="1">
    <location>
        <begin position="80"/>
        <end position="111"/>
    </location>
</feature>
<organism evidence="2">
    <name type="scientific">Musa acuminata subsp. malaccensis</name>
    <name type="common">Wild banana</name>
    <name type="synonym">Musa malaccensis</name>
    <dbReference type="NCBI Taxonomy" id="214687"/>
    <lineage>
        <taxon>Eukaryota</taxon>
        <taxon>Viridiplantae</taxon>
        <taxon>Streptophyta</taxon>
        <taxon>Embryophyta</taxon>
        <taxon>Tracheophyta</taxon>
        <taxon>Spermatophyta</taxon>
        <taxon>Magnoliopsida</taxon>
        <taxon>Liliopsida</taxon>
        <taxon>Zingiberales</taxon>
        <taxon>Musaceae</taxon>
        <taxon>Musa</taxon>
    </lineage>
</organism>
<sequence length="197" mass="21953">MTCHDVSHAWTTLCPKRAIIPTRCALTSLALRQRLQRRTTTEARPYPAAVWFFTQRQQQCQTPSEVQGRGYFFSALRKNFPPNATSRSDHRDRPPQRSQGTPYKIPAHSDPNQAVLAPRSRHKVVYYRFQLPSPPLDGSPNSTLVVSDLEKLSVVGHGGGGTVYKVRCRHTSSPSRSSASIGTPSTPGSRRLARSIF</sequence>
<accession>A0A8D6ZZY1</accession>
<gene>
    <name evidence="2" type="ORF">GSMUA_266080.1</name>
</gene>
<reference evidence="2" key="1">
    <citation type="submission" date="2021-03" db="EMBL/GenBank/DDBJ databases">
        <authorList>
            <consortium name="Genoscope - CEA"/>
            <person name="William W."/>
        </authorList>
    </citation>
    <scope>NUCLEOTIDE SEQUENCE</scope>
    <source>
        <strain evidence="2">Doubled-haploid Pahang</strain>
    </source>
</reference>
<evidence type="ECO:0000256" key="1">
    <source>
        <dbReference type="SAM" id="MobiDB-lite"/>
    </source>
</evidence>
<dbReference type="AlphaFoldDB" id="A0A8D6ZZY1"/>
<proteinExistence type="predicted"/>
<feature type="compositionally biased region" description="Low complexity" evidence="1">
    <location>
        <begin position="171"/>
        <end position="186"/>
    </location>
</feature>